<dbReference type="Pfam" id="PF04987">
    <property type="entry name" value="PigN"/>
    <property type="match status" value="1"/>
</dbReference>
<feature type="transmembrane region" description="Helical" evidence="12">
    <location>
        <begin position="575"/>
        <end position="594"/>
    </location>
</feature>
<comment type="similarity">
    <text evidence="3 12">Belongs to the PIGG/PIGN/PIGO family. PIGN subfamily.</text>
</comment>
<keyword evidence="15" id="KW-1185">Reference proteome</keyword>
<feature type="transmembrane region" description="Helical" evidence="12">
    <location>
        <begin position="907"/>
        <end position="931"/>
    </location>
</feature>
<dbReference type="SUPFAM" id="SSF53649">
    <property type="entry name" value="Alkaline phosphatase-like"/>
    <property type="match status" value="1"/>
</dbReference>
<keyword evidence="7 12" id="KW-0812">Transmembrane</keyword>
<keyword evidence="5 12" id="KW-0337">GPI-anchor biosynthesis</keyword>
<comment type="subcellular location">
    <subcellularLocation>
        <location evidence="1 12">Endoplasmic reticulum membrane</location>
        <topology evidence="1 12">Multi-pass membrane protein</topology>
    </subcellularLocation>
</comment>
<dbReference type="InterPro" id="IPR037671">
    <property type="entry name" value="PIGN_N"/>
</dbReference>
<feature type="transmembrane region" description="Helical" evidence="12">
    <location>
        <begin position="606"/>
        <end position="624"/>
    </location>
</feature>
<dbReference type="Gene3D" id="3.40.720.10">
    <property type="entry name" value="Alkaline Phosphatase, subunit A"/>
    <property type="match status" value="2"/>
</dbReference>
<evidence type="ECO:0000256" key="9">
    <source>
        <dbReference type="ARBA" id="ARBA00022989"/>
    </source>
</evidence>
<evidence type="ECO:0000256" key="8">
    <source>
        <dbReference type="ARBA" id="ARBA00022824"/>
    </source>
</evidence>
<feature type="transmembrane region" description="Helical" evidence="12">
    <location>
        <begin position="875"/>
        <end position="895"/>
    </location>
</feature>
<evidence type="ECO:0000256" key="6">
    <source>
        <dbReference type="ARBA" id="ARBA00022679"/>
    </source>
</evidence>
<evidence type="ECO:0000256" key="5">
    <source>
        <dbReference type="ARBA" id="ARBA00022502"/>
    </source>
</evidence>
<feature type="transmembrane region" description="Helical" evidence="12">
    <location>
        <begin position="511"/>
        <end position="529"/>
    </location>
</feature>
<proteinExistence type="inferred from homology"/>
<evidence type="ECO:0000259" key="13">
    <source>
        <dbReference type="Pfam" id="PF04987"/>
    </source>
</evidence>
<dbReference type="AlphaFoldDB" id="A0A564YJ84"/>
<feature type="transmembrane region" description="Helical" evidence="12">
    <location>
        <begin position="694"/>
        <end position="713"/>
    </location>
</feature>
<evidence type="ECO:0000256" key="10">
    <source>
        <dbReference type="ARBA" id="ARBA00023136"/>
    </source>
</evidence>
<evidence type="ECO:0000313" key="14">
    <source>
        <dbReference type="EMBL" id="VUZ46999.1"/>
    </source>
</evidence>
<organism evidence="14 15">
    <name type="scientific">Hymenolepis diminuta</name>
    <name type="common">Rat tapeworm</name>
    <dbReference type="NCBI Taxonomy" id="6216"/>
    <lineage>
        <taxon>Eukaryota</taxon>
        <taxon>Metazoa</taxon>
        <taxon>Spiralia</taxon>
        <taxon>Lophotrochozoa</taxon>
        <taxon>Platyhelminthes</taxon>
        <taxon>Cestoda</taxon>
        <taxon>Eucestoda</taxon>
        <taxon>Cyclophyllidea</taxon>
        <taxon>Hymenolepididae</taxon>
        <taxon>Hymenolepis</taxon>
    </lineage>
</organism>
<dbReference type="GO" id="GO:0005789">
    <property type="term" value="C:endoplasmic reticulum membrane"/>
    <property type="evidence" value="ECO:0007669"/>
    <property type="project" value="UniProtKB-SubCell"/>
</dbReference>
<keyword evidence="6 12" id="KW-0808">Transferase</keyword>
<keyword evidence="8 12" id="KW-0256">Endoplasmic reticulum</keyword>
<dbReference type="InterPro" id="IPR002591">
    <property type="entry name" value="Phosphodiest/P_Trfase"/>
</dbReference>
<feature type="transmembrane region" description="Helical" evidence="12">
    <location>
        <begin position="480"/>
        <end position="499"/>
    </location>
</feature>
<feature type="domain" description="GPI ethanolamine phosphate transferase 1 C-terminal" evidence="13">
    <location>
        <begin position="434"/>
        <end position="899"/>
    </location>
</feature>
<keyword evidence="10 12" id="KW-0472">Membrane</keyword>
<evidence type="ECO:0000256" key="2">
    <source>
        <dbReference type="ARBA" id="ARBA00004687"/>
    </source>
</evidence>
<gene>
    <name evidence="14" type="ORF">WMSIL1_LOCUS6776</name>
</gene>
<sequence length="945" mass="106592">MTASRLRSVLSVVLYILLFYSIFDVYYTSPLVHRGSYERPSVPNLVKTVVFIVADGLRYDRLYTEDMEDTPTLRRLMRNEGIWGFSHTRVPTESRPGHVAMFAGFYEDVASITKGWQANAVEFDSIFNRSYRAFAWGGPDVVPMFQPLNRVGDERVKIESYPHEMLDFTAENLTQVDDWVVDKFADFMANSSHLLHSTSAESEDVNDGFRKGNFLFLHLSAADQMGHTKKPGSEEYLELVRHLDKNIARILSIFEQHLEISQDSAFIFTADHGMTDWGSHGAGSDHETITPLIVWGKHIPRPASPFKLADLSPTTKSFSRIDIRQADLCPLIACLLGVPIPAHSIGELPLELLDLDPSLKVGLIRENALHALKQLHIKYEEQKASHYHLFFREFSKFSENTIQSMLEKATLQTSNQDYGSAIITYRQIIELGLEGLTYYHKYDRFFMGICIGLSYAVWSLLLYLDTFGQSDVWSTKRQQPVAWILMLSICIVIIFLIGLSNAFHQSLLRSFYQLLPLILALILLLTPKYRESLPGLLWNGLFSLASSNRGMINGVLLLLLFILMEFALWGFFHRILLSLGGILLGLWSYLDPTFITLQNRTILQRLWLVSCCILAIFPSLPVVGSHFSPTLVLCSSICISSAALAFLKVFLKKSDSSASWLTKANDLLVFESAFSGLLVFLVRNLVDWSIPVPILIHVVSWALLVTSPVLALFNKTSAVCERLIAISLAFFIPFNLLNMFYEGFFFLTLSTTVFIWIWLESGLQLQELFSLKSKPDSIKRDSEHGGDSQMIASTLRRPFFYVFFVIYAFFGTGNIASVNTFDPVSVYCFITVLSPSIMGALLIFKIICPIVVVGTSYALLGYVKPNTSAASSRQEITVLMIIANFLAVHFFAMLRDEGSWLDIGESISHYVIAMSIGLASVLLSYVGSWMLTPPWMSRRNDTKLS</sequence>
<evidence type="ECO:0000256" key="4">
    <source>
        <dbReference type="ARBA" id="ARBA00020831"/>
    </source>
</evidence>
<protein>
    <recommendedName>
        <fullName evidence="4 12">GPI ethanolamine phosphate transferase 1</fullName>
        <ecNumber evidence="12">2.-.-.-</ecNumber>
    </recommendedName>
</protein>
<dbReference type="GO" id="GO:0006506">
    <property type="term" value="P:GPI anchor biosynthetic process"/>
    <property type="evidence" value="ECO:0007669"/>
    <property type="project" value="UniProtKB-UniPathway"/>
</dbReference>
<dbReference type="PANTHER" id="PTHR12250:SF0">
    <property type="entry name" value="GPI ETHANOLAMINE PHOSPHATE TRANSFERASE 1"/>
    <property type="match status" value="1"/>
</dbReference>
<evidence type="ECO:0000313" key="15">
    <source>
        <dbReference type="Proteomes" id="UP000321570"/>
    </source>
</evidence>
<dbReference type="GO" id="GO:0051377">
    <property type="term" value="F:mannose-ethanolamine phosphotransferase activity"/>
    <property type="evidence" value="ECO:0007669"/>
    <property type="project" value="UniProtKB-UniRule"/>
</dbReference>
<feature type="transmembrane region" description="Helical" evidence="12">
    <location>
        <begin position="12"/>
        <end position="29"/>
    </location>
</feature>
<feature type="transmembrane region" description="Helical" evidence="12">
    <location>
        <begin position="550"/>
        <end position="569"/>
    </location>
</feature>
<dbReference type="CDD" id="cd16020">
    <property type="entry name" value="GPI_EPT_1"/>
    <property type="match status" value="1"/>
</dbReference>
<evidence type="ECO:0000256" key="1">
    <source>
        <dbReference type="ARBA" id="ARBA00004477"/>
    </source>
</evidence>
<dbReference type="Proteomes" id="UP000321570">
    <property type="component" value="Unassembled WGS sequence"/>
</dbReference>
<evidence type="ECO:0000256" key="7">
    <source>
        <dbReference type="ARBA" id="ARBA00022692"/>
    </source>
</evidence>
<name>A0A564YJ84_HYMDI</name>
<reference evidence="14 15" key="1">
    <citation type="submission" date="2019-07" db="EMBL/GenBank/DDBJ databases">
        <authorList>
            <person name="Jastrzebski P J."/>
            <person name="Paukszto L."/>
            <person name="Jastrzebski P J."/>
        </authorList>
    </citation>
    <scope>NUCLEOTIDE SEQUENCE [LARGE SCALE GENOMIC DNA]</scope>
    <source>
        <strain evidence="14 15">WMS-il1</strain>
    </source>
</reference>
<feature type="transmembrane region" description="Helical" evidence="12">
    <location>
        <begin position="720"/>
        <end position="737"/>
    </location>
</feature>
<evidence type="ECO:0000256" key="11">
    <source>
        <dbReference type="ARBA" id="ARBA00023180"/>
    </source>
</evidence>
<dbReference type="InterPro" id="IPR017852">
    <property type="entry name" value="GPI_EtnP_transferase_1_C"/>
</dbReference>
<feature type="transmembrane region" description="Helical" evidence="12">
    <location>
        <begin position="630"/>
        <end position="651"/>
    </location>
</feature>
<comment type="function">
    <text evidence="12">Ethanolamine phosphate transferase involved in glycosylphosphatidylinositol-anchor biosynthesis. Transfers ethanolamine phosphate to the first alpha-1,4-linked mannose of the glycosylphosphatidylinositol precursor of GPI-anchor.</text>
</comment>
<feature type="transmembrane region" description="Helical" evidence="12">
    <location>
        <begin position="799"/>
        <end position="817"/>
    </location>
</feature>
<feature type="transmembrane region" description="Helical" evidence="12">
    <location>
        <begin position="837"/>
        <end position="863"/>
    </location>
</feature>
<comment type="pathway">
    <text evidence="2 12">Glycolipid biosynthesis; glycosylphosphatidylinositol-anchor biosynthesis.</text>
</comment>
<dbReference type="Pfam" id="PF01663">
    <property type="entry name" value="Phosphodiest"/>
    <property type="match status" value="1"/>
</dbReference>
<feature type="transmembrane region" description="Helical" evidence="12">
    <location>
        <begin position="445"/>
        <end position="468"/>
    </location>
</feature>
<dbReference type="EC" id="2.-.-.-" evidence="12"/>
<dbReference type="InterPro" id="IPR007070">
    <property type="entry name" value="GPI_EtnP_transferase_1"/>
</dbReference>
<dbReference type="UniPathway" id="UPA00196"/>
<evidence type="ECO:0000256" key="12">
    <source>
        <dbReference type="RuleBase" id="RU367138"/>
    </source>
</evidence>
<dbReference type="PANTHER" id="PTHR12250">
    <property type="entry name" value="PHOSPHATIDYLINOSITOL GLYCAN, CLASS N"/>
    <property type="match status" value="1"/>
</dbReference>
<accession>A0A564YJ84</accession>
<keyword evidence="9 12" id="KW-1133">Transmembrane helix</keyword>
<dbReference type="InterPro" id="IPR017850">
    <property type="entry name" value="Alkaline_phosphatase_core_sf"/>
</dbReference>
<keyword evidence="11" id="KW-0325">Glycoprotein</keyword>
<evidence type="ECO:0000256" key="3">
    <source>
        <dbReference type="ARBA" id="ARBA00008400"/>
    </source>
</evidence>
<dbReference type="EMBL" id="CABIJS010000222">
    <property type="protein sequence ID" value="VUZ46999.1"/>
    <property type="molecule type" value="Genomic_DNA"/>
</dbReference>
<feature type="transmembrane region" description="Helical" evidence="12">
    <location>
        <begin position="663"/>
        <end position="682"/>
    </location>
</feature>